<gene>
    <name evidence="7" type="ORF">AC578_10885</name>
</gene>
<dbReference type="InterPro" id="IPR006094">
    <property type="entry name" value="Oxid_FAD_bind_N"/>
</dbReference>
<evidence type="ECO:0000256" key="4">
    <source>
        <dbReference type="ARBA" id="ARBA00023002"/>
    </source>
</evidence>
<dbReference type="AlphaFoldDB" id="A0A139HF70"/>
<keyword evidence="4" id="KW-0560">Oxidoreductase</keyword>
<dbReference type="GO" id="GO:0071949">
    <property type="term" value="F:FAD binding"/>
    <property type="evidence" value="ECO:0007669"/>
    <property type="project" value="InterPro"/>
</dbReference>
<dbReference type="EMBL" id="LFZN01000061">
    <property type="protein sequence ID" value="KXT01111.1"/>
    <property type="molecule type" value="Genomic_DNA"/>
</dbReference>
<proteinExistence type="inferred from homology"/>
<dbReference type="STRING" id="321146.A0A139HF70"/>
<evidence type="ECO:0000256" key="5">
    <source>
        <dbReference type="SAM" id="SignalP"/>
    </source>
</evidence>
<protein>
    <recommendedName>
        <fullName evidence="6">FAD-binding PCMH-type domain-containing protein</fullName>
    </recommendedName>
</protein>
<dbReference type="InterPro" id="IPR012951">
    <property type="entry name" value="BBE"/>
</dbReference>
<dbReference type="Pfam" id="PF08031">
    <property type="entry name" value="BBE"/>
    <property type="match status" value="1"/>
</dbReference>
<accession>A0A139HF70</accession>
<comment type="caution">
    <text evidence="7">The sequence shown here is derived from an EMBL/GenBank/DDBJ whole genome shotgun (WGS) entry which is preliminary data.</text>
</comment>
<dbReference type="GO" id="GO:0016491">
    <property type="term" value="F:oxidoreductase activity"/>
    <property type="evidence" value="ECO:0007669"/>
    <property type="project" value="UniProtKB-KW"/>
</dbReference>
<comment type="similarity">
    <text evidence="1">Belongs to the oxygen-dependent FAD-linked oxidoreductase family.</text>
</comment>
<dbReference type="Gene3D" id="3.30.43.10">
    <property type="entry name" value="Uridine Diphospho-n-acetylenolpyruvylglucosamine Reductase, domain 2"/>
    <property type="match status" value="1"/>
</dbReference>
<dbReference type="InterPro" id="IPR006093">
    <property type="entry name" value="Oxy_OxRdtase_FAD_BS"/>
</dbReference>
<keyword evidence="5" id="KW-0732">Signal</keyword>
<dbReference type="PROSITE" id="PS00862">
    <property type="entry name" value="OX2_COVAL_FAD"/>
    <property type="match status" value="1"/>
</dbReference>
<dbReference type="SUPFAM" id="SSF56176">
    <property type="entry name" value="FAD-binding/transporter-associated domain-like"/>
    <property type="match status" value="1"/>
</dbReference>
<dbReference type="PANTHER" id="PTHR42973:SF17">
    <property type="entry name" value="OXIDASE, PUTATIVE (AFU_ORTHOLOGUE AFUA_6G14340)-RELATED"/>
    <property type="match status" value="1"/>
</dbReference>
<evidence type="ECO:0000256" key="2">
    <source>
        <dbReference type="ARBA" id="ARBA00022630"/>
    </source>
</evidence>
<feature type="domain" description="FAD-binding PCMH-type" evidence="6">
    <location>
        <begin position="62"/>
        <end position="234"/>
    </location>
</feature>
<dbReference type="InterPro" id="IPR050416">
    <property type="entry name" value="FAD-linked_Oxidoreductase"/>
</dbReference>
<dbReference type="Pfam" id="PF01565">
    <property type="entry name" value="FAD_binding_4"/>
    <property type="match status" value="1"/>
</dbReference>
<feature type="chain" id="PRO_5007806490" description="FAD-binding PCMH-type domain-containing protein" evidence="5">
    <location>
        <begin position="19"/>
        <end position="621"/>
    </location>
</feature>
<dbReference type="PANTHER" id="PTHR42973">
    <property type="entry name" value="BINDING OXIDOREDUCTASE, PUTATIVE (AFU_ORTHOLOGUE AFUA_1G17690)-RELATED"/>
    <property type="match status" value="1"/>
</dbReference>
<keyword evidence="2" id="KW-0285">Flavoprotein</keyword>
<sequence length="621" mass="65871">MRASSSFLVGLAVGLVAALPGNPDVNAYFSCVAAAVNGNSSLYAFPTTANYQTDLDVYNLDHIYFPSAVAFPTCVDEVSALVQCASNAGLAVQPLSGGHSFLNFGLGGKNGSLSIRLEYLNDFAYDAETQIASFGSGNLLGAVRQQLAAVNRMPIFSAIPSIGTGGHLTIGGLGPGSRLHGLGSDQIVQVQVVTANGAVVIANETQYPDLFFAVRGAAWSFGIVTHFWIKTYDVVQQIDYSYLIPGNFSTSAQFLTAWQSLISQKNLSHAFGSTVYVYEGFSLINGNFLGTQQQFSQVGLDALISQAIPTSALLGVLDKLNLTATIGLVSDFESTGLLALLPSLPSSAILELIGGFQQLAPALKTGNIQAVVQGIQSSNSTTLKALIAVLKPAQLPSIFSHLATSGLLDILTNPSDLRIAGALLTNLNLTSIFGLVSEAAASPLLTALPPGTKFSTLFSVLFSSHTPAHFYGKSLKYTDQTLMSPSTIQSVFSYLAKTDKGTALWFVLFDLAGGAINEVSTAASAYWHRDALVWLQSYVVNLSGPVKATSKDFLNNLNALVRNSSQGIDESAYAGYVDDGLKFAQKAYWGGNLPYLRKVKKVWDAKNVFRNPQSVRVLAHA</sequence>
<dbReference type="OrthoDB" id="415825at2759"/>
<dbReference type="InterPro" id="IPR016166">
    <property type="entry name" value="FAD-bd_PCMH"/>
</dbReference>
<dbReference type="Gene3D" id="3.30.465.10">
    <property type="match status" value="1"/>
</dbReference>
<dbReference type="PROSITE" id="PS51387">
    <property type="entry name" value="FAD_PCMH"/>
    <property type="match status" value="1"/>
</dbReference>
<dbReference type="InterPro" id="IPR016169">
    <property type="entry name" value="FAD-bd_PCMH_sub2"/>
</dbReference>
<keyword evidence="3" id="KW-0274">FAD</keyword>
<evidence type="ECO:0000256" key="3">
    <source>
        <dbReference type="ARBA" id="ARBA00022827"/>
    </source>
</evidence>
<evidence type="ECO:0000313" key="7">
    <source>
        <dbReference type="EMBL" id="KXT01111.1"/>
    </source>
</evidence>
<dbReference type="InterPro" id="IPR016167">
    <property type="entry name" value="FAD-bd_PCMH_sub1"/>
</dbReference>
<feature type="signal peptide" evidence="5">
    <location>
        <begin position="1"/>
        <end position="18"/>
    </location>
</feature>
<evidence type="ECO:0000259" key="6">
    <source>
        <dbReference type="PROSITE" id="PS51387"/>
    </source>
</evidence>
<dbReference type="InterPro" id="IPR036318">
    <property type="entry name" value="FAD-bd_PCMH-like_sf"/>
</dbReference>
<organism evidence="7 8">
    <name type="scientific">Pseudocercospora eumusae</name>
    <dbReference type="NCBI Taxonomy" id="321146"/>
    <lineage>
        <taxon>Eukaryota</taxon>
        <taxon>Fungi</taxon>
        <taxon>Dikarya</taxon>
        <taxon>Ascomycota</taxon>
        <taxon>Pezizomycotina</taxon>
        <taxon>Dothideomycetes</taxon>
        <taxon>Dothideomycetidae</taxon>
        <taxon>Mycosphaerellales</taxon>
        <taxon>Mycosphaerellaceae</taxon>
        <taxon>Pseudocercospora</taxon>
    </lineage>
</organism>
<keyword evidence="8" id="KW-1185">Reference proteome</keyword>
<dbReference type="Gene3D" id="3.40.462.20">
    <property type="match status" value="2"/>
</dbReference>
<evidence type="ECO:0000313" key="8">
    <source>
        <dbReference type="Proteomes" id="UP000070133"/>
    </source>
</evidence>
<dbReference type="Proteomes" id="UP000070133">
    <property type="component" value="Unassembled WGS sequence"/>
</dbReference>
<name>A0A139HF70_9PEZI</name>
<reference evidence="7 8" key="1">
    <citation type="submission" date="2015-07" db="EMBL/GenBank/DDBJ databases">
        <title>Comparative genomics of the Sigatoka disease complex on banana suggests a link between parallel evolutionary changes in Pseudocercospora fijiensis and Pseudocercospora eumusae and increased virulence on the banana host.</title>
        <authorList>
            <person name="Chang T.-C."/>
            <person name="Salvucci A."/>
            <person name="Crous P.W."/>
            <person name="Stergiopoulos I."/>
        </authorList>
    </citation>
    <scope>NUCLEOTIDE SEQUENCE [LARGE SCALE GENOMIC DNA]</scope>
    <source>
        <strain evidence="7 8">CBS 114824</strain>
    </source>
</reference>
<evidence type="ECO:0000256" key="1">
    <source>
        <dbReference type="ARBA" id="ARBA00005466"/>
    </source>
</evidence>